<name>A0A9X3KKH4_9HYPH</name>
<dbReference type="Proteomes" id="UP001151018">
    <property type="component" value="Unassembled WGS sequence"/>
</dbReference>
<reference evidence="1" key="1">
    <citation type="submission" date="2022-12" db="EMBL/GenBank/DDBJ databases">
        <title>Draft genome sequences of 22 rhizogenic Agrobacterium biovar 1 strains, the causative agent of hairy root disease.</title>
        <authorList>
            <person name="Kim N."/>
            <person name="Vargas P."/>
            <person name="Rediers H."/>
        </authorList>
    </citation>
    <scope>NUCLEOTIDE SEQUENCE</scope>
    <source>
        <strain evidence="1">ST15.13.006</strain>
    </source>
</reference>
<gene>
    <name evidence="1" type="ORF">O9X88_02195</name>
</gene>
<organism evidence="1 2">
    <name type="scientific">Agrobacterium salinitolerans</name>
    <dbReference type="NCBI Taxonomy" id="1183413"/>
    <lineage>
        <taxon>Bacteria</taxon>
        <taxon>Pseudomonadati</taxon>
        <taxon>Pseudomonadota</taxon>
        <taxon>Alphaproteobacteria</taxon>
        <taxon>Hyphomicrobiales</taxon>
        <taxon>Rhizobiaceae</taxon>
        <taxon>Rhizobium/Agrobacterium group</taxon>
        <taxon>Agrobacterium</taxon>
    </lineage>
</organism>
<proteinExistence type="predicted"/>
<accession>A0A9X3KKH4</accession>
<evidence type="ECO:0000313" key="2">
    <source>
        <dbReference type="Proteomes" id="UP001151018"/>
    </source>
</evidence>
<dbReference type="AlphaFoldDB" id="A0A9X3KKH4"/>
<sequence length="244" mass="27999">MLFFEASLTEQELQASSICISAMKLLRYAEQHGGIQITKLGNFYRKSVEWAAEEFQWPGYEPAELYAVNKVLNEPDFPPLFLIHEILLNTRLIRHFKGKAKLTKAGTGMIGCYGDLQIILTEYMLRSPIGNDPQANALFWNLEHFMRVIGDQLGEWTTVADFSERIIPMDLFPSRGSISSRFEACLFVAHEIVRPMNWLGLVDDGHLKQKSHIRLEERLIRKTPLFDRFVRLIVPTADGGQHVH</sequence>
<dbReference type="EMBL" id="JAPZLR010000001">
    <property type="protein sequence ID" value="MCZ7936345.1"/>
    <property type="molecule type" value="Genomic_DNA"/>
</dbReference>
<comment type="caution">
    <text evidence="1">The sequence shown here is derived from an EMBL/GenBank/DDBJ whole genome shotgun (WGS) entry which is preliminary data.</text>
</comment>
<evidence type="ECO:0000313" key="1">
    <source>
        <dbReference type="EMBL" id="MCZ7936345.1"/>
    </source>
</evidence>
<dbReference type="RefSeq" id="WP_269834515.1">
    <property type="nucleotide sequence ID" value="NZ_JAPZLR010000001.1"/>
</dbReference>
<protein>
    <submittedName>
        <fullName evidence="1">Uncharacterized protein</fullName>
    </submittedName>
</protein>